<name>A0A1I4Q173_ECTMO</name>
<dbReference type="CDD" id="cd16443">
    <property type="entry name" value="LplA"/>
    <property type="match status" value="1"/>
</dbReference>
<dbReference type="SUPFAM" id="SSF55681">
    <property type="entry name" value="Class II aaRS and biotin synthetases"/>
    <property type="match status" value="1"/>
</dbReference>
<dbReference type="InterPro" id="IPR050664">
    <property type="entry name" value="Octanoyltrans_LipM/LipL"/>
</dbReference>
<reference evidence="2 3" key="1">
    <citation type="submission" date="2016-10" db="EMBL/GenBank/DDBJ databases">
        <authorList>
            <person name="de Groot N.N."/>
        </authorList>
    </citation>
    <scope>NUCLEOTIDE SEQUENCE [LARGE SCALE GENOMIC DNA]</scope>
    <source>
        <strain evidence="2 3">DSM 4180</strain>
    </source>
</reference>
<feature type="domain" description="BPL/LPL catalytic" evidence="1">
    <location>
        <begin position="34"/>
        <end position="225"/>
    </location>
</feature>
<keyword evidence="2" id="KW-0436">Ligase</keyword>
<dbReference type="InterPro" id="IPR045864">
    <property type="entry name" value="aa-tRNA-synth_II/BPL/LPL"/>
</dbReference>
<dbReference type="OrthoDB" id="9787898at2"/>
<dbReference type="PANTHER" id="PTHR43679:SF2">
    <property type="entry name" value="OCTANOYL-[GCVH]:PROTEIN N-OCTANOYLTRANSFERASE"/>
    <property type="match status" value="1"/>
</dbReference>
<dbReference type="STRING" id="195064.SAMN05421721_10354"/>
<dbReference type="PANTHER" id="PTHR43679">
    <property type="entry name" value="OCTANOYLTRANSFERASE LIPM-RELATED"/>
    <property type="match status" value="1"/>
</dbReference>
<dbReference type="GO" id="GO:0016874">
    <property type="term" value="F:ligase activity"/>
    <property type="evidence" value="ECO:0007669"/>
    <property type="project" value="UniProtKB-KW"/>
</dbReference>
<dbReference type="RefSeq" id="WP_090483760.1">
    <property type="nucleotide sequence ID" value="NZ_FOUO01000003.1"/>
</dbReference>
<evidence type="ECO:0000313" key="2">
    <source>
        <dbReference type="EMBL" id="SFM33821.1"/>
    </source>
</evidence>
<dbReference type="Gene3D" id="3.30.390.50">
    <property type="entry name" value="CO dehydrogenase flavoprotein, C-terminal domain"/>
    <property type="match status" value="1"/>
</dbReference>
<accession>A0A1I4Q173</accession>
<dbReference type="EMBL" id="FOUO01000003">
    <property type="protein sequence ID" value="SFM33821.1"/>
    <property type="molecule type" value="Genomic_DNA"/>
</dbReference>
<evidence type="ECO:0000259" key="1">
    <source>
        <dbReference type="PROSITE" id="PS51733"/>
    </source>
</evidence>
<dbReference type="Proteomes" id="UP000199556">
    <property type="component" value="Unassembled WGS sequence"/>
</dbReference>
<evidence type="ECO:0000313" key="3">
    <source>
        <dbReference type="Proteomes" id="UP000199556"/>
    </source>
</evidence>
<organism evidence="2 3">
    <name type="scientific">Ectothiorhodospira mobilis</name>
    <dbReference type="NCBI Taxonomy" id="195064"/>
    <lineage>
        <taxon>Bacteria</taxon>
        <taxon>Pseudomonadati</taxon>
        <taxon>Pseudomonadota</taxon>
        <taxon>Gammaproteobacteria</taxon>
        <taxon>Chromatiales</taxon>
        <taxon>Ectothiorhodospiraceae</taxon>
        <taxon>Ectothiorhodospira</taxon>
    </lineage>
</organism>
<dbReference type="AlphaFoldDB" id="A0A1I4Q173"/>
<dbReference type="PROSITE" id="PS51733">
    <property type="entry name" value="BPL_LPL_CATALYTIC"/>
    <property type="match status" value="1"/>
</dbReference>
<sequence>MRDERTLRVLDTGLRRAAENLALNRALLECHQEGRSPHTLRFLRFQPSALVGFHQNVDQELLPGVCRAEGIDIQRRITGGGAIYFDPTQIGWELYLDRRFLGTADMEAIAGRICRAAAEGIRRLGVDARYRPRNDIEVDGRKISGTGGAFDGDSILYQGTLLLDFDVERMLRVLRIPAEKLSDKAIASARERVANLKDLLGALPPLHQVHDALAGAFAEAFGVDPVPGELNTAEQDRFREALAEMDTPEWIYQRNRPVSDAPLLEGVHRCPGGFMRAGLILDRDRGHIAQAWITGDFFTHPRRMVADLEAALRGIPVAQLEPAVHAFFDGYRVEMLHLTREDFLQVLRQALASAGTGQDAHAVG</sequence>
<dbReference type="Gene3D" id="3.30.930.10">
    <property type="entry name" value="Bira Bifunctional Protein, Domain 2"/>
    <property type="match status" value="1"/>
</dbReference>
<dbReference type="Pfam" id="PF21948">
    <property type="entry name" value="LplA-B_cat"/>
    <property type="match status" value="1"/>
</dbReference>
<dbReference type="InterPro" id="IPR004143">
    <property type="entry name" value="BPL_LPL_catalytic"/>
</dbReference>
<gene>
    <name evidence="2" type="ORF">SAMN05421721_10354</name>
</gene>
<protein>
    <submittedName>
        <fullName evidence="2">Lipoate-protein ligase A</fullName>
    </submittedName>
</protein>
<proteinExistence type="predicted"/>
<keyword evidence="3" id="KW-1185">Reference proteome</keyword>